<sequence>MRVAAGAAVALVTATTAAGASSFSLLSPVLTQFSQVTKTAGRSCFRTVDFGGTATRESILRYAGTLLSRVRAPPTVLRPGVGPESLR</sequence>
<protein>
    <submittedName>
        <fullName evidence="2">Uncharacterized protein</fullName>
    </submittedName>
</protein>
<dbReference type="Proteomes" id="UP000735302">
    <property type="component" value="Unassembled WGS sequence"/>
</dbReference>
<evidence type="ECO:0000256" key="1">
    <source>
        <dbReference type="SAM" id="SignalP"/>
    </source>
</evidence>
<reference evidence="2 3" key="1">
    <citation type="journal article" date="2021" name="Elife">
        <title>Chloroplast acquisition without the gene transfer in kleptoplastic sea slugs, Plakobranchus ocellatus.</title>
        <authorList>
            <person name="Maeda T."/>
            <person name="Takahashi S."/>
            <person name="Yoshida T."/>
            <person name="Shimamura S."/>
            <person name="Takaki Y."/>
            <person name="Nagai Y."/>
            <person name="Toyoda A."/>
            <person name="Suzuki Y."/>
            <person name="Arimoto A."/>
            <person name="Ishii H."/>
            <person name="Satoh N."/>
            <person name="Nishiyama T."/>
            <person name="Hasebe M."/>
            <person name="Maruyama T."/>
            <person name="Minagawa J."/>
            <person name="Obokata J."/>
            <person name="Shigenobu S."/>
        </authorList>
    </citation>
    <scope>NUCLEOTIDE SEQUENCE [LARGE SCALE GENOMIC DNA]</scope>
</reference>
<evidence type="ECO:0000313" key="3">
    <source>
        <dbReference type="Proteomes" id="UP000735302"/>
    </source>
</evidence>
<proteinExistence type="predicted"/>
<feature type="signal peptide" evidence="1">
    <location>
        <begin position="1"/>
        <end position="19"/>
    </location>
</feature>
<name>A0AAV4D247_9GAST</name>
<keyword evidence="1" id="KW-0732">Signal</keyword>
<accession>A0AAV4D247</accession>
<comment type="caution">
    <text evidence="2">The sequence shown here is derived from an EMBL/GenBank/DDBJ whole genome shotgun (WGS) entry which is preliminary data.</text>
</comment>
<keyword evidence="3" id="KW-1185">Reference proteome</keyword>
<dbReference type="EMBL" id="BLXT01007309">
    <property type="protein sequence ID" value="GFO38209.1"/>
    <property type="molecule type" value="Genomic_DNA"/>
</dbReference>
<dbReference type="AlphaFoldDB" id="A0AAV4D247"/>
<organism evidence="2 3">
    <name type="scientific">Plakobranchus ocellatus</name>
    <dbReference type="NCBI Taxonomy" id="259542"/>
    <lineage>
        <taxon>Eukaryota</taxon>
        <taxon>Metazoa</taxon>
        <taxon>Spiralia</taxon>
        <taxon>Lophotrochozoa</taxon>
        <taxon>Mollusca</taxon>
        <taxon>Gastropoda</taxon>
        <taxon>Heterobranchia</taxon>
        <taxon>Euthyneura</taxon>
        <taxon>Panpulmonata</taxon>
        <taxon>Sacoglossa</taxon>
        <taxon>Placobranchoidea</taxon>
        <taxon>Plakobranchidae</taxon>
        <taxon>Plakobranchus</taxon>
    </lineage>
</organism>
<feature type="chain" id="PRO_5043439085" evidence="1">
    <location>
        <begin position="20"/>
        <end position="87"/>
    </location>
</feature>
<evidence type="ECO:0000313" key="2">
    <source>
        <dbReference type="EMBL" id="GFO38209.1"/>
    </source>
</evidence>
<gene>
    <name evidence="2" type="ORF">PoB_006471400</name>
</gene>